<evidence type="ECO:0000313" key="2">
    <source>
        <dbReference type="Proteomes" id="UP000516230"/>
    </source>
</evidence>
<protein>
    <submittedName>
        <fullName evidence="1">Uncharacterized protein</fullName>
    </submittedName>
</protein>
<dbReference type="Proteomes" id="UP000516230">
    <property type="component" value="Chromosome"/>
</dbReference>
<keyword evidence="2" id="KW-1185">Reference proteome</keyword>
<proteinExistence type="predicted"/>
<organism evidence="1 2">
    <name type="scientific">Streptomyces genisteinicus</name>
    <dbReference type="NCBI Taxonomy" id="2768068"/>
    <lineage>
        <taxon>Bacteria</taxon>
        <taxon>Bacillati</taxon>
        <taxon>Actinomycetota</taxon>
        <taxon>Actinomycetes</taxon>
        <taxon>Kitasatosporales</taxon>
        <taxon>Streptomycetaceae</taxon>
        <taxon>Streptomyces</taxon>
    </lineage>
</organism>
<name>A0A7H0I4A4_9ACTN</name>
<sequence>MSPGNRARTEASAVLVRRELERVRGEGGSGAYGVFPDARVAAALGRLGCGEEHGVHVGQGWYAVHTGTGCVTGRVTKDELTVSVHGAYAEPQPGAGPCVENRGGH</sequence>
<accession>A0A7H0I4A4</accession>
<reference evidence="1 2" key="1">
    <citation type="submission" date="2020-08" db="EMBL/GenBank/DDBJ databases">
        <title>A novel species.</title>
        <authorList>
            <person name="Gao J."/>
        </authorList>
    </citation>
    <scope>NUCLEOTIDE SEQUENCE [LARGE SCALE GENOMIC DNA]</scope>
    <source>
        <strain evidence="1 2">CRPJ-33</strain>
    </source>
</reference>
<evidence type="ECO:0000313" key="1">
    <source>
        <dbReference type="EMBL" id="QNP67620.1"/>
    </source>
</evidence>
<gene>
    <name evidence="1" type="ORF">IAG43_27485</name>
</gene>
<dbReference type="KEGG" id="sgj:IAG43_27485"/>
<dbReference type="AlphaFoldDB" id="A0A7H0I4A4"/>
<dbReference type="EMBL" id="CP060825">
    <property type="protein sequence ID" value="QNP67620.1"/>
    <property type="molecule type" value="Genomic_DNA"/>
</dbReference>